<evidence type="ECO:0000256" key="13">
    <source>
        <dbReference type="SAM" id="SignalP"/>
    </source>
</evidence>
<dbReference type="Gene3D" id="1.10.3810.10">
    <property type="entry name" value="Biosynthetic peptidoglycan transglycosylase-like"/>
    <property type="match status" value="1"/>
</dbReference>
<dbReference type="InterPro" id="IPR009647">
    <property type="entry name" value="PBP_C"/>
</dbReference>
<dbReference type="SUPFAM" id="SSF56601">
    <property type="entry name" value="beta-lactamase/transpeptidase-like"/>
    <property type="match status" value="1"/>
</dbReference>
<dbReference type="Pfam" id="PF06832">
    <property type="entry name" value="BiPBP_C"/>
    <property type="match status" value="1"/>
</dbReference>
<comment type="similarity">
    <text evidence="2">In the C-terminal section; belongs to the transpeptidase family.</text>
</comment>
<evidence type="ECO:0000259" key="16">
    <source>
        <dbReference type="Pfam" id="PF06832"/>
    </source>
</evidence>
<comment type="pathway">
    <text evidence="1">Cell wall biogenesis; peptidoglycan biosynthesis.</text>
</comment>
<comment type="similarity">
    <text evidence="3">In the N-terminal section; belongs to the glycosyltransferase 51 family.</text>
</comment>
<dbReference type="GO" id="GO:0004180">
    <property type="term" value="F:carboxypeptidase activity"/>
    <property type="evidence" value="ECO:0007669"/>
    <property type="project" value="UniProtKB-KW"/>
</dbReference>
<reference evidence="17" key="1">
    <citation type="submission" date="2019-12" db="EMBL/GenBank/DDBJ databases">
        <authorList>
            <person name="Cremers G."/>
        </authorList>
    </citation>
    <scope>NUCLEOTIDE SEQUENCE</scope>
    <source>
        <strain evidence="17">Vvax</strain>
    </source>
</reference>
<organism evidence="17">
    <name type="scientific">Variovorax paradoxus</name>
    <dbReference type="NCBI Taxonomy" id="34073"/>
    <lineage>
        <taxon>Bacteria</taxon>
        <taxon>Pseudomonadati</taxon>
        <taxon>Pseudomonadota</taxon>
        <taxon>Betaproteobacteria</taxon>
        <taxon>Burkholderiales</taxon>
        <taxon>Comamonadaceae</taxon>
        <taxon>Variovorax</taxon>
    </lineage>
</organism>
<evidence type="ECO:0000256" key="9">
    <source>
        <dbReference type="ARBA" id="ARBA00023268"/>
    </source>
</evidence>
<dbReference type="PANTHER" id="PTHR32282:SF15">
    <property type="entry name" value="PENICILLIN-BINDING PROTEIN 1C"/>
    <property type="match status" value="1"/>
</dbReference>
<keyword evidence="8" id="KW-0378">Hydrolase</keyword>
<evidence type="ECO:0000256" key="7">
    <source>
        <dbReference type="ARBA" id="ARBA00022679"/>
    </source>
</evidence>
<dbReference type="InterPro" id="IPR036950">
    <property type="entry name" value="PBP_transglycosylase"/>
</dbReference>
<dbReference type="EMBL" id="LR743507">
    <property type="protein sequence ID" value="CAA2102839.1"/>
    <property type="molecule type" value="Genomic_DNA"/>
</dbReference>
<dbReference type="SUPFAM" id="SSF53955">
    <property type="entry name" value="Lysozyme-like"/>
    <property type="match status" value="1"/>
</dbReference>
<dbReference type="GO" id="GO:0008658">
    <property type="term" value="F:penicillin binding"/>
    <property type="evidence" value="ECO:0007669"/>
    <property type="project" value="InterPro"/>
</dbReference>
<evidence type="ECO:0000256" key="2">
    <source>
        <dbReference type="ARBA" id="ARBA00007090"/>
    </source>
</evidence>
<dbReference type="PANTHER" id="PTHR32282">
    <property type="entry name" value="BINDING PROTEIN TRANSPEPTIDASE, PUTATIVE-RELATED"/>
    <property type="match status" value="1"/>
</dbReference>
<dbReference type="GO" id="GO:0008955">
    <property type="term" value="F:peptidoglycan glycosyltransferase activity"/>
    <property type="evidence" value="ECO:0007669"/>
    <property type="project" value="UniProtKB-EC"/>
</dbReference>
<dbReference type="InterPro" id="IPR001264">
    <property type="entry name" value="Glyco_trans_51"/>
</dbReference>
<feature type="domain" description="Glycosyl transferase family 51" evidence="15">
    <location>
        <begin position="54"/>
        <end position="228"/>
    </location>
</feature>
<sequence length="758" mass="82072">MQLAPLTPSRKTFAAALLAAACVHPAWALASFEDVKRDFRSSDTAVLDRNGELLQRVRTDPTVRRGQWIALADVSPALRTAMVLSEDRRFYEHSGIDWRAVSAAAWGNLWNTRTRGASTITMQLSGLLDDDLRRSSGGRSFTQKIGQTVAAAQLERNWRKDQILEAYLNTVPFRGEIVGIDALSRTLFGKAPSGLDAREAAVASALVRAPNAKPNVVAQRACEVLRAMEPQQKTDCEALDMFTSAAVQRRAFEANEGIAPHAARRVLRELRDADAGASADAGAAAPPPPRKGTGKDKDAGVRTTLRAPLQRFALDTLQRHLRELRDRHVEDGALVVLDNATGEVLAWVGSSGPLSQAAEVDGVTALRQPGSTLKPLLYGQAIAERRITAASLIEDSSAQISTASGLYIPQNYDRRFKGPVSARTALAASLNVPAVRTLVMVSPESFARELRAAGLPLRESGDYYGYSLALGSAEVSLLSLTNAYRMLANGGRYGTTTMTVRPAERPKATAQPASPPPLLDPRAAFIVGDILSDPNARTRTFGLDSILSTRFWTAVKTGTSKDMRDNWAVGWSQRYTVGVWVGNASGESMWDVSGTSGAAPVWAEVMRFLHAREPSRPPAPPPGLVEARVEFGPGPDGNALEAARSEWFLQGTEQPLFALDTGMANDIGFARITSPSDGTIIAVDPDIPPLRQRVRFESEGRNVQWRIDGKFFARGNSAQWLPWPGRHVIELVDGAGKVVDQRRIEVRGAGVVTKSARR</sequence>
<dbReference type="Pfam" id="PF00905">
    <property type="entry name" value="Transpeptidase"/>
    <property type="match status" value="1"/>
</dbReference>
<gene>
    <name evidence="17" type="primary">pbpG_1</name>
    <name evidence="17" type="ORF">VVAX_01957</name>
</gene>
<feature type="domain" description="Penicillin-binding protein transpeptidase" evidence="14">
    <location>
        <begin position="332"/>
        <end position="584"/>
    </location>
</feature>
<dbReference type="InterPro" id="IPR023346">
    <property type="entry name" value="Lysozyme-like_dom_sf"/>
</dbReference>
<evidence type="ECO:0000259" key="15">
    <source>
        <dbReference type="Pfam" id="PF00912"/>
    </source>
</evidence>
<dbReference type="InterPro" id="IPR050396">
    <property type="entry name" value="Glycosyltr_51/Transpeptidase"/>
</dbReference>
<proteinExistence type="inferred from homology"/>
<dbReference type="InterPro" id="IPR011815">
    <property type="entry name" value="PBP_1c"/>
</dbReference>
<dbReference type="InterPro" id="IPR012338">
    <property type="entry name" value="Beta-lactam/transpept-like"/>
</dbReference>
<dbReference type="GO" id="GO:0030288">
    <property type="term" value="C:outer membrane-bounded periplasmic space"/>
    <property type="evidence" value="ECO:0007669"/>
    <property type="project" value="TreeGrafter"/>
</dbReference>
<keyword evidence="6" id="KW-0328">Glycosyltransferase</keyword>
<dbReference type="EC" id="2.4.99.28" evidence="10"/>
<protein>
    <recommendedName>
        <fullName evidence="10">peptidoglycan glycosyltransferase</fullName>
        <ecNumber evidence="10">2.4.99.28</ecNumber>
    </recommendedName>
</protein>
<evidence type="ECO:0000256" key="8">
    <source>
        <dbReference type="ARBA" id="ARBA00022801"/>
    </source>
</evidence>
<evidence type="ECO:0000259" key="14">
    <source>
        <dbReference type="Pfam" id="PF00905"/>
    </source>
</evidence>
<evidence type="ECO:0000256" key="11">
    <source>
        <dbReference type="ARBA" id="ARBA00049902"/>
    </source>
</evidence>
<keyword evidence="9" id="KW-0511">Multifunctional enzyme</keyword>
<feature type="chain" id="PRO_5025506201" description="peptidoglycan glycosyltransferase" evidence="13">
    <location>
        <begin position="31"/>
        <end position="758"/>
    </location>
</feature>
<feature type="signal peptide" evidence="13">
    <location>
        <begin position="1"/>
        <end position="30"/>
    </location>
</feature>
<keyword evidence="5" id="KW-0645">Protease</keyword>
<evidence type="ECO:0000256" key="12">
    <source>
        <dbReference type="SAM" id="MobiDB-lite"/>
    </source>
</evidence>
<evidence type="ECO:0000313" key="17">
    <source>
        <dbReference type="EMBL" id="CAA2102839.1"/>
    </source>
</evidence>
<evidence type="ECO:0000256" key="1">
    <source>
        <dbReference type="ARBA" id="ARBA00004752"/>
    </source>
</evidence>
<comment type="catalytic activity">
    <reaction evidence="11">
        <text>[GlcNAc-(1-&gt;4)-Mur2Ac(oyl-L-Ala-gamma-D-Glu-L-Lys-D-Ala-D-Ala)](n)-di-trans,octa-cis-undecaprenyl diphosphate + beta-D-GlcNAc-(1-&gt;4)-Mur2Ac(oyl-L-Ala-gamma-D-Glu-L-Lys-D-Ala-D-Ala)-di-trans,octa-cis-undecaprenyl diphosphate = [GlcNAc-(1-&gt;4)-Mur2Ac(oyl-L-Ala-gamma-D-Glu-L-Lys-D-Ala-D-Ala)](n+1)-di-trans,octa-cis-undecaprenyl diphosphate + di-trans,octa-cis-undecaprenyl diphosphate + H(+)</text>
        <dbReference type="Rhea" id="RHEA:23708"/>
        <dbReference type="Rhea" id="RHEA-COMP:9602"/>
        <dbReference type="Rhea" id="RHEA-COMP:9603"/>
        <dbReference type="ChEBI" id="CHEBI:15378"/>
        <dbReference type="ChEBI" id="CHEBI:58405"/>
        <dbReference type="ChEBI" id="CHEBI:60033"/>
        <dbReference type="ChEBI" id="CHEBI:78435"/>
        <dbReference type="EC" id="2.4.99.28"/>
    </reaction>
</comment>
<evidence type="ECO:0000256" key="5">
    <source>
        <dbReference type="ARBA" id="ARBA00022670"/>
    </source>
</evidence>
<evidence type="ECO:0000256" key="6">
    <source>
        <dbReference type="ARBA" id="ARBA00022676"/>
    </source>
</evidence>
<dbReference type="Pfam" id="PF00912">
    <property type="entry name" value="Transgly"/>
    <property type="match status" value="1"/>
</dbReference>
<keyword evidence="13" id="KW-0732">Signal</keyword>
<dbReference type="UniPathway" id="UPA00219"/>
<dbReference type="GO" id="GO:0009252">
    <property type="term" value="P:peptidoglycan biosynthetic process"/>
    <property type="evidence" value="ECO:0007669"/>
    <property type="project" value="UniProtKB-UniPathway"/>
</dbReference>
<keyword evidence="4" id="KW-0121">Carboxypeptidase</keyword>
<dbReference type="Gene3D" id="3.40.710.10">
    <property type="entry name" value="DD-peptidase/beta-lactamase superfamily"/>
    <property type="match status" value="1"/>
</dbReference>
<evidence type="ECO:0000256" key="10">
    <source>
        <dbReference type="ARBA" id="ARBA00044770"/>
    </source>
</evidence>
<accession>A0A679J026</accession>
<name>A0A679J026_VARPD</name>
<feature type="region of interest" description="Disordered" evidence="12">
    <location>
        <begin position="277"/>
        <end position="301"/>
    </location>
</feature>
<feature type="domain" description="Penicillin-binding C-terminal" evidence="16">
    <location>
        <begin position="671"/>
        <end position="742"/>
    </location>
</feature>
<evidence type="ECO:0000256" key="3">
    <source>
        <dbReference type="ARBA" id="ARBA00007739"/>
    </source>
</evidence>
<keyword evidence="7" id="KW-0808">Transferase</keyword>
<dbReference type="AlphaFoldDB" id="A0A679J026"/>
<dbReference type="InterPro" id="IPR001460">
    <property type="entry name" value="PCN-bd_Tpept"/>
</dbReference>
<dbReference type="GO" id="GO:0006508">
    <property type="term" value="P:proteolysis"/>
    <property type="evidence" value="ECO:0007669"/>
    <property type="project" value="UniProtKB-KW"/>
</dbReference>
<dbReference type="RefSeq" id="WP_339089650.1">
    <property type="nucleotide sequence ID" value="NZ_LR743507.1"/>
</dbReference>
<evidence type="ECO:0000256" key="4">
    <source>
        <dbReference type="ARBA" id="ARBA00022645"/>
    </source>
</evidence>
<dbReference type="NCBIfam" id="TIGR02073">
    <property type="entry name" value="PBP_1c"/>
    <property type="match status" value="1"/>
</dbReference>